<keyword evidence="6 7" id="KW-0472">Membrane</keyword>
<evidence type="ECO:0000256" key="6">
    <source>
        <dbReference type="ARBA" id="ARBA00023136"/>
    </source>
</evidence>
<evidence type="ECO:0000256" key="7">
    <source>
        <dbReference type="RuleBase" id="RU363032"/>
    </source>
</evidence>
<dbReference type="Pfam" id="PF00528">
    <property type="entry name" value="BPD_transp_1"/>
    <property type="match status" value="1"/>
</dbReference>
<sequence length="315" mass="35325">MSEKDTMKPGGRIVSDDSKSWIRSQFNSEFVRSIPFWLPTVLLIGLFIYGSIGWNFIVSLTDYSGFGTADYSTLDFEQYIQAINDPGLIDATRNTLVLLIAFTILCLVIGLGLAILLDQEIRFQESLRMLYLYPFSLSFIVTAQVWLWLYNYSDGLVNQGIRAFGLPGLHWIGDPRIVLAAIIIALIWQFSGYAMVVYLAGLRSIPTEHFEAAKVDGASPIRIYRKVVLPQLRASTVSAVVVLMVFALKAFDFIYALFGSYQPQKGADILATKMVREAFRSQEWAYGAAIAIILFLLAMAVISPYLYSQFSRGQL</sequence>
<dbReference type="PANTHER" id="PTHR30193">
    <property type="entry name" value="ABC TRANSPORTER PERMEASE PROTEIN"/>
    <property type="match status" value="1"/>
</dbReference>
<gene>
    <name evidence="9" type="ORF">GCM10008985_03710</name>
</gene>
<feature type="domain" description="ABC transmembrane type-1" evidence="8">
    <location>
        <begin position="92"/>
        <end position="307"/>
    </location>
</feature>
<organism evidence="9 10">
    <name type="scientific">Halococcus dombrowskii</name>
    <dbReference type="NCBI Taxonomy" id="179637"/>
    <lineage>
        <taxon>Archaea</taxon>
        <taxon>Methanobacteriati</taxon>
        <taxon>Methanobacteriota</taxon>
        <taxon>Stenosarchaea group</taxon>
        <taxon>Halobacteria</taxon>
        <taxon>Halobacteriales</taxon>
        <taxon>Halococcaceae</taxon>
        <taxon>Halococcus</taxon>
    </lineage>
</organism>
<comment type="similarity">
    <text evidence="7">Belongs to the binding-protein-dependent transport system permease family.</text>
</comment>
<evidence type="ECO:0000259" key="8">
    <source>
        <dbReference type="PROSITE" id="PS50928"/>
    </source>
</evidence>
<feature type="transmembrane region" description="Helical" evidence="7">
    <location>
        <begin position="96"/>
        <end position="117"/>
    </location>
</feature>
<dbReference type="InterPro" id="IPR051393">
    <property type="entry name" value="ABC_transporter_permease"/>
</dbReference>
<dbReference type="PANTHER" id="PTHR30193:SF42">
    <property type="entry name" value="ABC TRANSPORTER PERMEASE PROTEIN"/>
    <property type="match status" value="1"/>
</dbReference>
<keyword evidence="5 7" id="KW-1133">Transmembrane helix</keyword>
<proteinExistence type="inferred from homology"/>
<dbReference type="Proteomes" id="UP001500962">
    <property type="component" value="Unassembled WGS sequence"/>
</dbReference>
<dbReference type="InterPro" id="IPR000515">
    <property type="entry name" value="MetI-like"/>
</dbReference>
<dbReference type="InterPro" id="IPR035906">
    <property type="entry name" value="MetI-like_sf"/>
</dbReference>
<dbReference type="CDD" id="cd06261">
    <property type="entry name" value="TM_PBP2"/>
    <property type="match status" value="1"/>
</dbReference>
<feature type="transmembrane region" description="Helical" evidence="7">
    <location>
        <begin position="177"/>
        <end position="200"/>
    </location>
</feature>
<feature type="transmembrane region" description="Helical" evidence="7">
    <location>
        <begin position="232"/>
        <end position="258"/>
    </location>
</feature>
<keyword evidence="4 7" id="KW-0812">Transmembrane</keyword>
<dbReference type="EMBL" id="BAAADN010000004">
    <property type="protein sequence ID" value="GAA0451320.1"/>
    <property type="molecule type" value="Genomic_DNA"/>
</dbReference>
<accession>A0AAV3SBL1</accession>
<dbReference type="RefSeq" id="WP_425311086.1">
    <property type="nucleotide sequence ID" value="NZ_BAAADN010000004.1"/>
</dbReference>
<protein>
    <submittedName>
        <fullName evidence="9">Sugar ABC transporter permease</fullName>
    </submittedName>
</protein>
<comment type="subcellular location">
    <subcellularLocation>
        <location evidence="1 7">Cell membrane</location>
        <topology evidence="1 7">Multi-pass membrane protein</topology>
    </subcellularLocation>
</comment>
<evidence type="ECO:0000313" key="9">
    <source>
        <dbReference type="EMBL" id="GAA0451320.1"/>
    </source>
</evidence>
<name>A0AAV3SBL1_HALDO</name>
<evidence type="ECO:0000256" key="3">
    <source>
        <dbReference type="ARBA" id="ARBA00022475"/>
    </source>
</evidence>
<evidence type="ECO:0000256" key="1">
    <source>
        <dbReference type="ARBA" id="ARBA00004651"/>
    </source>
</evidence>
<evidence type="ECO:0000256" key="4">
    <source>
        <dbReference type="ARBA" id="ARBA00022692"/>
    </source>
</evidence>
<keyword evidence="2 7" id="KW-0813">Transport</keyword>
<dbReference type="AlphaFoldDB" id="A0AAV3SBL1"/>
<reference evidence="9" key="2">
    <citation type="submission" date="2023-12" db="EMBL/GenBank/DDBJ databases">
        <authorList>
            <person name="Sun Q."/>
            <person name="Inoue M."/>
        </authorList>
    </citation>
    <scope>NUCLEOTIDE SEQUENCE</scope>
    <source>
        <strain evidence="9">JCM 12289</strain>
    </source>
</reference>
<evidence type="ECO:0000256" key="5">
    <source>
        <dbReference type="ARBA" id="ARBA00022989"/>
    </source>
</evidence>
<evidence type="ECO:0000313" key="10">
    <source>
        <dbReference type="Proteomes" id="UP001500962"/>
    </source>
</evidence>
<evidence type="ECO:0000256" key="2">
    <source>
        <dbReference type="ARBA" id="ARBA00022448"/>
    </source>
</evidence>
<dbReference type="SUPFAM" id="SSF161098">
    <property type="entry name" value="MetI-like"/>
    <property type="match status" value="1"/>
</dbReference>
<feature type="transmembrane region" description="Helical" evidence="7">
    <location>
        <begin position="36"/>
        <end position="57"/>
    </location>
</feature>
<feature type="transmembrane region" description="Helical" evidence="7">
    <location>
        <begin position="284"/>
        <end position="307"/>
    </location>
</feature>
<dbReference type="GO" id="GO:0055085">
    <property type="term" value="P:transmembrane transport"/>
    <property type="evidence" value="ECO:0007669"/>
    <property type="project" value="InterPro"/>
</dbReference>
<reference evidence="9" key="1">
    <citation type="journal article" date="2014" name="Int. J. Syst. Evol. Microbiol.">
        <title>Complete genome sequence of Corynebacterium casei LMG S-19264T (=DSM 44701T), isolated from a smear-ripened cheese.</title>
        <authorList>
            <consortium name="US DOE Joint Genome Institute (JGI-PGF)"/>
            <person name="Walter F."/>
            <person name="Albersmeier A."/>
            <person name="Kalinowski J."/>
            <person name="Ruckert C."/>
        </authorList>
    </citation>
    <scope>NUCLEOTIDE SEQUENCE</scope>
    <source>
        <strain evidence="9">JCM 12289</strain>
    </source>
</reference>
<dbReference type="Gene3D" id="1.10.3720.10">
    <property type="entry name" value="MetI-like"/>
    <property type="match status" value="1"/>
</dbReference>
<keyword evidence="3" id="KW-1003">Cell membrane</keyword>
<dbReference type="PROSITE" id="PS50928">
    <property type="entry name" value="ABC_TM1"/>
    <property type="match status" value="1"/>
</dbReference>
<dbReference type="GeneID" id="71763352"/>
<dbReference type="GO" id="GO:0005886">
    <property type="term" value="C:plasma membrane"/>
    <property type="evidence" value="ECO:0007669"/>
    <property type="project" value="UniProtKB-SubCell"/>
</dbReference>
<feature type="transmembrane region" description="Helical" evidence="7">
    <location>
        <begin position="129"/>
        <end position="149"/>
    </location>
</feature>
<comment type="caution">
    <text evidence="9">The sequence shown here is derived from an EMBL/GenBank/DDBJ whole genome shotgun (WGS) entry which is preliminary data.</text>
</comment>